<dbReference type="Proteomes" id="UP000199375">
    <property type="component" value="Unassembled WGS sequence"/>
</dbReference>
<organism evidence="1 2">
    <name type="scientific">Micromonospora haikouensis</name>
    <dbReference type="NCBI Taxonomy" id="686309"/>
    <lineage>
        <taxon>Bacteria</taxon>
        <taxon>Bacillati</taxon>
        <taxon>Actinomycetota</taxon>
        <taxon>Actinomycetes</taxon>
        <taxon>Micromonosporales</taxon>
        <taxon>Micromonosporaceae</taxon>
        <taxon>Micromonospora</taxon>
    </lineage>
</organism>
<dbReference type="Pfam" id="PF14262">
    <property type="entry name" value="Cthe_2159"/>
    <property type="match status" value="1"/>
</dbReference>
<name>A0A1C4XJA2_9ACTN</name>
<evidence type="ECO:0008006" key="3">
    <source>
        <dbReference type="Google" id="ProtNLM"/>
    </source>
</evidence>
<protein>
    <recommendedName>
        <fullName evidence="3">Carbohydrate-binding domain-containing protein</fullName>
    </recommendedName>
</protein>
<dbReference type="AlphaFoldDB" id="A0A1C4XJA2"/>
<dbReference type="RefSeq" id="WP_091283894.1">
    <property type="nucleotide sequence ID" value="NZ_FMCW01000026.1"/>
</dbReference>
<reference evidence="1 2" key="1">
    <citation type="submission" date="2016-06" db="EMBL/GenBank/DDBJ databases">
        <authorList>
            <person name="Kjaerup R.B."/>
            <person name="Dalgaard T.S."/>
            <person name="Juul-Madsen H.R."/>
        </authorList>
    </citation>
    <scope>NUCLEOTIDE SEQUENCE [LARGE SCALE GENOMIC DNA]</scope>
    <source>
        <strain evidence="1 2">DSM 45626</strain>
    </source>
</reference>
<dbReference type="InterPro" id="IPR025584">
    <property type="entry name" value="Cthe_2159"/>
</dbReference>
<accession>A0A1C4XJA2</accession>
<evidence type="ECO:0000313" key="2">
    <source>
        <dbReference type="Proteomes" id="UP000199375"/>
    </source>
</evidence>
<dbReference type="EMBL" id="FMCW01000026">
    <property type="protein sequence ID" value="SCF08503.1"/>
    <property type="molecule type" value="Genomic_DNA"/>
</dbReference>
<gene>
    <name evidence="1" type="ORF">GA0070558_12647</name>
</gene>
<proteinExistence type="predicted"/>
<evidence type="ECO:0000313" key="1">
    <source>
        <dbReference type="EMBL" id="SCF08503.1"/>
    </source>
</evidence>
<sequence>MPWRIHRPFTYRTAGVQDRIHLPSKNGITMTSTTRRTAVLAGLTATLLAGPLAGAAIAAPTATITLNGSGASVAGSNVTVSGSAITITAPGSYQISGTLNNGYVKVDTAAAGTVEIILSGASITNSTSSPLYVTNADAVTVTLAAGTTNRLTDATTYTTTGEPDAALFSAADLTIGGTGALTVQARYQDGIVSKDDLVIQSGTITVNAVDDAIRGKDSLTVNGGAITVTSTAGDGLKSNDTEAGKGVVNITNGTISVSVADDGIKGENALNISGGTINVTRSYEALEALKLTISGGNSTVVASDDAVNAAEEGLGHMEPSPNAFIRVTGGTVVATGGTDGFDSNGELTFAGGTVVANGSSTRGGGEGALDTDATLSFTGGTVVGAGLTSMAVFKAVPNTGQGWVAPRFSTTYAANTIVHVVSGSTVLASFRASKSFREVVISSNRITNGQRYDVYTGGSVSGTNVGGLYTGGSISGATRVLTGVTAGQYSGGMIRS</sequence>